<dbReference type="AlphaFoldDB" id="A0A371EWX8"/>
<feature type="domain" description="Retroviral polymerase SH3-like" evidence="1">
    <location>
        <begin position="174"/>
        <end position="203"/>
    </location>
</feature>
<name>A0A371EWX8_MUCPR</name>
<dbReference type="OrthoDB" id="1937754at2759"/>
<dbReference type="Proteomes" id="UP000257109">
    <property type="component" value="Unassembled WGS sequence"/>
</dbReference>
<sequence length="297" mass="34701">METLTQYIPWRHGSIKGLTSRGKPSKKSSCREYSSKRQLITVANGNHCLQSFLSLHNVLHVPKLANNLISIYRLIQDWNCALNFFILIFSRHHRAIFSLSNNKSLVPFDLIHSNNPHFSNVCSQCLLGRSCPNYYLSHEQYVLNSISSFKHMLSFFPSSSLMLSLLSRVFGFVAFIHSHNSYRGKLDPRAIKYIFIGYHSNEKRDVRVQEVNPKELITTNSHNEAEEEDQYYGKQYQRPTLVSNKSNCLRQRDIEEKVYIEILLDSILMIKRTRYVDSRRHCMNPDNFPEHDLEDLL</sequence>
<evidence type="ECO:0000259" key="1">
    <source>
        <dbReference type="Pfam" id="PF25597"/>
    </source>
</evidence>
<dbReference type="InterPro" id="IPR057670">
    <property type="entry name" value="SH3_retrovirus"/>
</dbReference>
<feature type="non-terminal residue" evidence="2">
    <location>
        <position position="1"/>
    </location>
</feature>
<keyword evidence="3" id="KW-1185">Reference proteome</keyword>
<protein>
    <recommendedName>
        <fullName evidence="1">Retroviral polymerase SH3-like domain-containing protein</fullName>
    </recommendedName>
</protein>
<organism evidence="2 3">
    <name type="scientific">Mucuna pruriens</name>
    <name type="common">Velvet bean</name>
    <name type="synonym">Dolichos pruriens</name>
    <dbReference type="NCBI Taxonomy" id="157652"/>
    <lineage>
        <taxon>Eukaryota</taxon>
        <taxon>Viridiplantae</taxon>
        <taxon>Streptophyta</taxon>
        <taxon>Embryophyta</taxon>
        <taxon>Tracheophyta</taxon>
        <taxon>Spermatophyta</taxon>
        <taxon>Magnoliopsida</taxon>
        <taxon>eudicotyledons</taxon>
        <taxon>Gunneridae</taxon>
        <taxon>Pentapetalae</taxon>
        <taxon>rosids</taxon>
        <taxon>fabids</taxon>
        <taxon>Fabales</taxon>
        <taxon>Fabaceae</taxon>
        <taxon>Papilionoideae</taxon>
        <taxon>50 kb inversion clade</taxon>
        <taxon>NPAAA clade</taxon>
        <taxon>indigoferoid/millettioid clade</taxon>
        <taxon>Phaseoleae</taxon>
        <taxon>Mucuna</taxon>
    </lineage>
</organism>
<dbReference type="Pfam" id="PF25597">
    <property type="entry name" value="SH3_retrovirus"/>
    <property type="match status" value="1"/>
</dbReference>
<proteinExistence type="predicted"/>
<evidence type="ECO:0000313" key="2">
    <source>
        <dbReference type="EMBL" id="RDX70557.1"/>
    </source>
</evidence>
<gene>
    <name evidence="2" type="ORF">CR513_50186</name>
</gene>
<comment type="caution">
    <text evidence="2">The sequence shown here is derived from an EMBL/GenBank/DDBJ whole genome shotgun (WGS) entry which is preliminary data.</text>
</comment>
<accession>A0A371EWX8</accession>
<dbReference type="EMBL" id="QJKJ01011658">
    <property type="protein sequence ID" value="RDX70557.1"/>
    <property type="molecule type" value="Genomic_DNA"/>
</dbReference>
<evidence type="ECO:0000313" key="3">
    <source>
        <dbReference type="Proteomes" id="UP000257109"/>
    </source>
</evidence>
<reference evidence="2" key="1">
    <citation type="submission" date="2018-05" db="EMBL/GenBank/DDBJ databases">
        <title>Draft genome of Mucuna pruriens seed.</title>
        <authorList>
            <person name="Nnadi N.E."/>
            <person name="Vos R."/>
            <person name="Hasami M.H."/>
            <person name="Devisetty U.K."/>
            <person name="Aguiy J.C."/>
        </authorList>
    </citation>
    <scope>NUCLEOTIDE SEQUENCE [LARGE SCALE GENOMIC DNA]</scope>
    <source>
        <strain evidence="2">JCA_2017</strain>
    </source>
</reference>